<protein>
    <recommendedName>
        <fullName evidence="4">Amino acid ABC transporter substrate-binding protein</fullName>
    </recommendedName>
</protein>
<dbReference type="SUPFAM" id="SSF53850">
    <property type="entry name" value="Periplasmic binding protein-like II"/>
    <property type="match status" value="1"/>
</dbReference>
<dbReference type="Proteomes" id="UP001157134">
    <property type="component" value="Unassembled WGS sequence"/>
</dbReference>
<reference evidence="2 3" key="1">
    <citation type="submission" date="2023-03" db="EMBL/GenBank/DDBJ databases">
        <title>Thalassotalea loyana LMG 22536T draft genome sequence.</title>
        <authorList>
            <person name="Sawabe T."/>
        </authorList>
    </citation>
    <scope>NUCLEOTIDE SEQUENCE [LARGE SCALE GENOMIC DNA]</scope>
    <source>
        <strain evidence="2 3">LMG 22536</strain>
    </source>
</reference>
<sequence length="295" mass="34248">MTAKMMRMMFVVCTFMLSACVNIAYGQAQQTDNVVLQPIDIVIPGPLDGNRVRNPFVEDLLRLVFSKQGYDLNIVYFKRNYNQARALKELSQGINIDLNWSTTSIEREQELRAIRFPLYRGLIGWRVAFIRHDDQTRFSDISSAQDLREFIAVQRFDWTDFDVFRENDLPIEGNFSFKTMSKAVASGLADYFPRSVLEITNESIQSRNKDLVVEKTLLIKYPSAYYFFVNKENEELAITVESGLKKAFADGSYQVLFNRHFGNTLGLLKLDERKIIELTNSTFPDSEKVEQFWFK</sequence>
<dbReference type="RefSeq" id="WP_284300636.1">
    <property type="nucleotide sequence ID" value="NZ_BSSV01000008.1"/>
</dbReference>
<keyword evidence="3" id="KW-1185">Reference proteome</keyword>
<feature type="signal peptide" evidence="1">
    <location>
        <begin position="1"/>
        <end position="24"/>
    </location>
</feature>
<proteinExistence type="predicted"/>
<feature type="chain" id="PRO_5047246829" description="Amino acid ABC transporter substrate-binding protein" evidence="1">
    <location>
        <begin position="25"/>
        <end position="295"/>
    </location>
</feature>
<gene>
    <name evidence="2" type="ORF">tloyanaT_32690</name>
</gene>
<evidence type="ECO:0000313" key="2">
    <source>
        <dbReference type="EMBL" id="GLX87016.1"/>
    </source>
</evidence>
<organism evidence="2 3">
    <name type="scientific">Thalassotalea loyana</name>
    <dbReference type="NCBI Taxonomy" id="280483"/>
    <lineage>
        <taxon>Bacteria</taxon>
        <taxon>Pseudomonadati</taxon>
        <taxon>Pseudomonadota</taxon>
        <taxon>Gammaproteobacteria</taxon>
        <taxon>Alteromonadales</taxon>
        <taxon>Colwelliaceae</taxon>
        <taxon>Thalassotalea</taxon>
    </lineage>
</organism>
<evidence type="ECO:0000313" key="3">
    <source>
        <dbReference type="Proteomes" id="UP001157134"/>
    </source>
</evidence>
<dbReference type="Gene3D" id="3.40.190.10">
    <property type="entry name" value="Periplasmic binding protein-like II"/>
    <property type="match status" value="2"/>
</dbReference>
<dbReference type="EMBL" id="BSSV01000008">
    <property type="protein sequence ID" value="GLX87016.1"/>
    <property type="molecule type" value="Genomic_DNA"/>
</dbReference>
<keyword evidence="1" id="KW-0732">Signal</keyword>
<dbReference type="PROSITE" id="PS51257">
    <property type="entry name" value="PROKAR_LIPOPROTEIN"/>
    <property type="match status" value="1"/>
</dbReference>
<evidence type="ECO:0000256" key="1">
    <source>
        <dbReference type="SAM" id="SignalP"/>
    </source>
</evidence>
<comment type="caution">
    <text evidence="2">The sequence shown here is derived from an EMBL/GenBank/DDBJ whole genome shotgun (WGS) entry which is preliminary data.</text>
</comment>
<evidence type="ECO:0008006" key="4">
    <source>
        <dbReference type="Google" id="ProtNLM"/>
    </source>
</evidence>
<accession>A0ABQ6HJ08</accession>
<name>A0ABQ6HJ08_9GAMM</name>